<reference evidence="4 5" key="1">
    <citation type="submission" date="2019-03" db="EMBL/GenBank/DDBJ databases">
        <title>Genomic Encyclopedia of Type Strains, Phase IV (KMG-IV): sequencing the most valuable type-strain genomes for metagenomic binning, comparative biology and taxonomic classification.</title>
        <authorList>
            <person name="Goeker M."/>
        </authorList>
    </citation>
    <scope>NUCLEOTIDE SEQUENCE [LARGE SCALE GENOMIC DNA]</scope>
    <source>
        <strain evidence="4 5">DSM 100451</strain>
    </source>
</reference>
<dbReference type="Gene3D" id="3.40.50.2000">
    <property type="entry name" value="Glycogen Phosphorylase B"/>
    <property type="match status" value="2"/>
</dbReference>
<dbReference type="PANTHER" id="PTHR46401:SF2">
    <property type="entry name" value="GLYCOSYLTRANSFERASE WBBK-RELATED"/>
    <property type="match status" value="1"/>
</dbReference>
<protein>
    <recommendedName>
        <fullName evidence="6">Glycosyltransferase involved in cell wall biosynthesis</fullName>
    </recommendedName>
</protein>
<comment type="caution">
    <text evidence="4">The sequence shown here is derived from an EMBL/GenBank/DDBJ whole genome shotgun (WGS) entry which is preliminary data.</text>
</comment>
<name>A0A4R1R848_9FIRM</name>
<dbReference type="SUPFAM" id="SSF53756">
    <property type="entry name" value="UDP-Glycosyltransferase/glycogen phosphorylase"/>
    <property type="match status" value="1"/>
</dbReference>
<evidence type="ECO:0000256" key="1">
    <source>
        <dbReference type="ARBA" id="ARBA00022679"/>
    </source>
</evidence>
<dbReference type="InterPro" id="IPR028098">
    <property type="entry name" value="Glyco_trans_4-like_N"/>
</dbReference>
<dbReference type="Pfam" id="PF00534">
    <property type="entry name" value="Glycos_transf_1"/>
    <property type="match status" value="1"/>
</dbReference>
<evidence type="ECO:0000313" key="5">
    <source>
        <dbReference type="Proteomes" id="UP000295184"/>
    </source>
</evidence>
<dbReference type="CDD" id="cd03801">
    <property type="entry name" value="GT4_PimA-like"/>
    <property type="match status" value="1"/>
</dbReference>
<proteinExistence type="predicted"/>
<dbReference type="Pfam" id="PF13439">
    <property type="entry name" value="Glyco_transf_4"/>
    <property type="match status" value="1"/>
</dbReference>
<keyword evidence="1" id="KW-0808">Transferase</keyword>
<dbReference type="EMBL" id="SLUM01000001">
    <property type="protein sequence ID" value="TCL61709.1"/>
    <property type="molecule type" value="Genomic_DNA"/>
</dbReference>
<evidence type="ECO:0000259" key="3">
    <source>
        <dbReference type="Pfam" id="PF13439"/>
    </source>
</evidence>
<gene>
    <name evidence="4" type="ORF">EDD77_101163</name>
</gene>
<dbReference type="GO" id="GO:0016757">
    <property type="term" value="F:glycosyltransferase activity"/>
    <property type="evidence" value="ECO:0007669"/>
    <property type="project" value="InterPro"/>
</dbReference>
<dbReference type="GO" id="GO:0009103">
    <property type="term" value="P:lipopolysaccharide biosynthetic process"/>
    <property type="evidence" value="ECO:0007669"/>
    <property type="project" value="TreeGrafter"/>
</dbReference>
<dbReference type="STRING" id="1650663.GCA_001486665_01768"/>
<organism evidence="4 5">
    <name type="scientific">Allofournierella massiliensis</name>
    <dbReference type="NCBI Taxonomy" id="1650663"/>
    <lineage>
        <taxon>Bacteria</taxon>
        <taxon>Bacillati</taxon>
        <taxon>Bacillota</taxon>
        <taxon>Clostridia</taxon>
        <taxon>Eubacteriales</taxon>
        <taxon>Oscillospiraceae</taxon>
        <taxon>Allofournierella</taxon>
    </lineage>
</organism>
<evidence type="ECO:0000259" key="2">
    <source>
        <dbReference type="Pfam" id="PF00534"/>
    </source>
</evidence>
<sequence length="382" mass="43721">MQSTYRVLVVASNSSMNSGASRSLVTFVSIIQKQRKDFSLEVLIPMHGDIEEFLNQEKIKYKVLLYSNKLWRKSIDSKCGLISKLLREIVVFVADLKLSILLRRFDLIHINALTTNMGAKAAYRNRKKVLWHFREFMEEDLGEEFVCKKEALQLIDKADARIAISESVAEKYRLLLNNEIKVIYNGIDHNRYYSKRDILRNEFVRVFLPGRITPQKGQMLLLKALKTLKSQGRSDIFATIIGSGDKEYIDLLRGYVEENELPVNIMEPSNNIIELYQKHDVVCVCSYCEAFGRVTVEGMMTGNVVLGSNSGATAELIENEETGFLYERDNILSLTQKLEYIATHRDIARKIALKGQQKAVENLTAEKNAEQIYKLYQSILGV</sequence>
<dbReference type="Proteomes" id="UP000295184">
    <property type="component" value="Unassembled WGS sequence"/>
</dbReference>
<dbReference type="RefSeq" id="WP_058964173.1">
    <property type="nucleotide sequence ID" value="NZ_CABKVM010000016.1"/>
</dbReference>
<feature type="domain" description="Glycosyltransferase subfamily 4-like N-terminal" evidence="3">
    <location>
        <begin position="81"/>
        <end position="191"/>
    </location>
</feature>
<dbReference type="InterPro" id="IPR001296">
    <property type="entry name" value="Glyco_trans_1"/>
</dbReference>
<dbReference type="AlphaFoldDB" id="A0A4R1R848"/>
<evidence type="ECO:0000313" key="4">
    <source>
        <dbReference type="EMBL" id="TCL61709.1"/>
    </source>
</evidence>
<dbReference type="OrthoDB" id="9814612at2"/>
<feature type="domain" description="Glycosyl transferase family 1" evidence="2">
    <location>
        <begin position="206"/>
        <end position="355"/>
    </location>
</feature>
<evidence type="ECO:0008006" key="6">
    <source>
        <dbReference type="Google" id="ProtNLM"/>
    </source>
</evidence>
<dbReference type="PANTHER" id="PTHR46401">
    <property type="entry name" value="GLYCOSYLTRANSFERASE WBBK-RELATED"/>
    <property type="match status" value="1"/>
</dbReference>
<accession>A0A4R1R848</accession>